<comment type="similarity">
    <text evidence="1">Belongs to the UPF0337 (CsbD) family.</text>
</comment>
<dbReference type="InterPro" id="IPR036629">
    <property type="entry name" value="YjbJ_sf"/>
</dbReference>
<evidence type="ECO:0000313" key="4">
    <source>
        <dbReference type="Proteomes" id="UP000182060"/>
    </source>
</evidence>
<sequence>MNKDQVKGRVEEVKGKVKEVAGNVVGNKSLEAEGIVQKTAGQIQAGLGDAKSEVASKLSK</sequence>
<dbReference type="RefSeq" id="WP_071538923.1">
    <property type="nucleotide sequence ID" value="NZ_CP015016.1"/>
</dbReference>
<proteinExistence type="inferred from homology"/>
<name>A0AAC9IXI1_9BURK</name>
<dbReference type="Gene3D" id="1.10.1470.10">
    <property type="entry name" value="YjbJ"/>
    <property type="match status" value="1"/>
</dbReference>
<dbReference type="Pfam" id="PF05532">
    <property type="entry name" value="CsbD"/>
    <property type="match status" value="1"/>
</dbReference>
<protein>
    <submittedName>
        <fullName evidence="3">General stress protein CsbD</fullName>
    </submittedName>
</protein>
<dbReference type="Proteomes" id="UP000182060">
    <property type="component" value="Chromosome"/>
</dbReference>
<dbReference type="InterPro" id="IPR008462">
    <property type="entry name" value="CsbD"/>
</dbReference>
<feature type="domain" description="CsbD-like" evidence="2">
    <location>
        <begin position="4"/>
        <end position="54"/>
    </location>
</feature>
<accession>A0AAC9IXI1</accession>
<reference evidence="3" key="1">
    <citation type="journal article" date="2017" name="Appl. Environ. Microbiol.">
        <title>Microdiversification of a pelagic Polynucleobacter species is mainly driven by acquisition of genomic islands from a partially interspecific gene pool.</title>
        <authorList>
            <person name="Hoetzinger M."/>
            <person name="Hahn M.W."/>
            <person name="Jezberova J."/>
            <person name="Schmidt J."/>
            <person name="Koll U."/>
        </authorList>
    </citation>
    <scope>NUCLEOTIDE SEQUENCE</scope>
    <source>
        <strain evidence="3">MWH-RechtKol4</strain>
    </source>
</reference>
<organism evidence="3 4">
    <name type="scientific">Polynucleobacter asymbioticus</name>
    <dbReference type="NCBI Taxonomy" id="576611"/>
    <lineage>
        <taxon>Bacteria</taxon>
        <taxon>Pseudomonadati</taxon>
        <taxon>Pseudomonadota</taxon>
        <taxon>Betaproteobacteria</taxon>
        <taxon>Burkholderiales</taxon>
        <taxon>Burkholderiaceae</taxon>
        <taxon>Polynucleobacter</taxon>
    </lineage>
</organism>
<evidence type="ECO:0000313" key="3">
    <source>
        <dbReference type="EMBL" id="APC00752.1"/>
    </source>
</evidence>
<dbReference type="EMBL" id="CP015017">
    <property type="protein sequence ID" value="APC00752.1"/>
    <property type="molecule type" value="Genomic_DNA"/>
</dbReference>
<evidence type="ECO:0000259" key="2">
    <source>
        <dbReference type="Pfam" id="PF05532"/>
    </source>
</evidence>
<evidence type="ECO:0000256" key="1">
    <source>
        <dbReference type="ARBA" id="ARBA00009129"/>
    </source>
</evidence>
<dbReference type="SUPFAM" id="SSF69047">
    <property type="entry name" value="Hypothetical protein YjbJ"/>
    <property type="match status" value="1"/>
</dbReference>
<gene>
    <name evidence="3" type="ORF">AOC25_03475</name>
</gene>
<dbReference type="AlphaFoldDB" id="A0AAC9IXI1"/>